<dbReference type="EMBL" id="GBXM01101405">
    <property type="protein sequence ID" value="JAH07172.1"/>
    <property type="molecule type" value="Transcribed_RNA"/>
</dbReference>
<evidence type="ECO:0000313" key="1">
    <source>
        <dbReference type="EMBL" id="JAH07172.1"/>
    </source>
</evidence>
<sequence length="33" mass="3928">MAQFSLLFPSYFFSPSSFVFLCNFLHEYPPHIL</sequence>
<proteinExistence type="predicted"/>
<protein>
    <submittedName>
        <fullName evidence="1">Uncharacterized protein</fullName>
    </submittedName>
</protein>
<dbReference type="AlphaFoldDB" id="A0A0E9PS97"/>
<organism evidence="1">
    <name type="scientific">Anguilla anguilla</name>
    <name type="common">European freshwater eel</name>
    <name type="synonym">Muraena anguilla</name>
    <dbReference type="NCBI Taxonomy" id="7936"/>
    <lineage>
        <taxon>Eukaryota</taxon>
        <taxon>Metazoa</taxon>
        <taxon>Chordata</taxon>
        <taxon>Craniata</taxon>
        <taxon>Vertebrata</taxon>
        <taxon>Euteleostomi</taxon>
        <taxon>Actinopterygii</taxon>
        <taxon>Neopterygii</taxon>
        <taxon>Teleostei</taxon>
        <taxon>Anguilliformes</taxon>
        <taxon>Anguillidae</taxon>
        <taxon>Anguilla</taxon>
    </lineage>
</organism>
<reference evidence="1" key="2">
    <citation type="journal article" date="2015" name="Fish Shellfish Immunol.">
        <title>Early steps in the European eel (Anguilla anguilla)-Vibrio vulnificus interaction in the gills: Role of the RtxA13 toxin.</title>
        <authorList>
            <person name="Callol A."/>
            <person name="Pajuelo D."/>
            <person name="Ebbesson L."/>
            <person name="Teles M."/>
            <person name="MacKenzie S."/>
            <person name="Amaro C."/>
        </authorList>
    </citation>
    <scope>NUCLEOTIDE SEQUENCE</scope>
</reference>
<name>A0A0E9PS97_ANGAN</name>
<accession>A0A0E9PS97</accession>
<reference evidence="1" key="1">
    <citation type="submission" date="2014-11" db="EMBL/GenBank/DDBJ databases">
        <authorList>
            <person name="Amaro Gonzalez C."/>
        </authorList>
    </citation>
    <scope>NUCLEOTIDE SEQUENCE</scope>
</reference>